<organism evidence="1 2">
    <name type="scientific">Letharia lupina</name>
    <dbReference type="NCBI Taxonomy" id="560253"/>
    <lineage>
        <taxon>Eukaryota</taxon>
        <taxon>Fungi</taxon>
        <taxon>Dikarya</taxon>
        <taxon>Ascomycota</taxon>
        <taxon>Pezizomycotina</taxon>
        <taxon>Lecanoromycetes</taxon>
        <taxon>OSLEUM clade</taxon>
        <taxon>Lecanoromycetidae</taxon>
        <taxon>Lecanorales</taxon>
        <taxon>Lecanorineae</taxon>
        <taxon>Parmeliaceae</taxon>
        <taxon>Letharia</taxon>
    </lineage>
</organism>
<keyword evidence="2" id="KW-1185">Reference proteome</keyword>
<reference evidence="1 2" key="1">
    <citation type="journal article" date="2020" name="Genomics">
        <title>Complete, high-quality genomes from long-read metagenomic sequencing of two wolf lichen thalli reveals enigmatic genome architecture.</title>
        <authorList>
            <person name="McKenzie S.K."/>
            <person name="Walston R.F."/>
            <person name="Allen J.L."/>
        </authorList>
    </citation>
    <scope>NUCLEOTIDE SEQUENCE [LARGE SCALE GENOMIC DNA]</scope>
    <source>
        <strain evidence="1">WasteWater1</strain>
    </source>
</reference>
<dbReference type="EMBL" id="JACCJB010000005">
    <property type="protein sequence ID" value="KAF6227088.1"/>
    <property type="molecule type" value="Genomic_DNA"/>
</dbReference>
<proteinExistence type="predicted"/>
<dbReference type="AlphaFoldDB" id="A0A8H6FGJ9"/>
<comment type="caution">
    <text evidence="1">The sequence shown here is derived from an EMBL/GenBank/DDBJ whole genome shotgun (WGS) entry which is preliminary data.</text>
</comment>
<evidence type="ECO:0000313" key="1">
    <source>
        <dbReference type="EMBL" id="KAF6227088.1"/>
    </source>
</evidence>
<accession>A0A8H6FGJ9</accession>
<gene>
    <name evidence="1" type="ORF">HO133_008529</name>
</gene>
<evidence type="ECO:0000313" key="2">
    <source>
        <dbReference type="Proteomes" id="UP000593566"/>
    </source>
</evidence>
<protein>
    <submittedName>
        <fullName evidence="1">Uncharacterized protein</fullName>
    </submittedName>
</protein>
<dbReference type="RefSeq" id="XP_037155396.1">
    <property type="nucleotide sequence ID" value="XM_037299395.1"/>
</dbReference>
<name>A0A8H6FGJ9_9LECA</name>
<dbReference type="GeneID" id="59336925"/>
<dbReference type="Proteomes" id="UP000593566">
    <property type="component" value="Unassembled WGS sequence"/>
</dbReference>
<sequence>MPSSQKIRPVQGTADARTKFTQDELSKTVDFCFQAFPHAPAEKRDAVLEKMKGITSDGRGSADEETKAAEKVLESALSADEIRI</sequence>